<dbReference type="OrthoDB" id="7431422at2"/>
<gene>
    <name evidence="9" type="ORF">CLV80_104372</name>
</gene>
<keyword evidence="6 7" id="KW-0472">Membrane</keyword>
<dbReference type="InterPro" id="IPR001173">
    <property type="entry name" value="Glyco_trans_2-like"/>
</dbReference>
<dbReference type="AlphaFoldDB" id="A0A2T0W0T7"/>
<comment type="subcellular location">
    <subcellularLocation>
        <location evidence="1">Membrane</location>
        <topology evidence="1">Multi-pass membrane protein</topology>
    </subcellularLocation>
</comment>
<evidence type="ECO:0000256" key="5">
    <source>
        <dbReference type="ARBA" id="ARBA00022989"/>
    </source>
</evidence>
<evidence type="ECO:0000256" key="7">
    <source>
        <dbReference type="SAM" id="Phobius"/>
    </source>
</evidence>
<keyword evidence="4 7" id="KW-0812">Transmembrane</keyword>
<dbReference type="Proteomes" id="UP000238007">
    <property type="component" value="Unassembled WGS sequence"/>
</dbReference>
<evidence type="ECO:0000256" key="2">
    <source>
        <dbReference type="ARBA" id="ARBA00022676"/>
    </source>
</evidence>
<evidence type="ECO:0000256" key="3">
    <source>
        <dbReference type="ARBA" id="ARBA00022679"/>
    </source>
</evidence>
<comment type="caution">
    <text evidence="9">The sequence shown here is derived from an EMBL/GenBank/DDBJ whole genome shotgun (WGS) entry which is preliminary data.</text>
</comment>
<proteinExistence type="predicted"/>
<dbReference type="PANTHER" id="PTHR43867">
    <property type="entry name" value="CELLULOSE SYNTHASE CATALYTIC SUBUNIT A [UDP-FORMING]"/>
    <property type="match status" value="1"/>
</dbReference>
<dbReference type="Gene3D" id="3.90.550.10">
    <property type="entry name" value="Spore Coat Polysaccharide Biosynthesis Protein SpsA, Chain A"/>
    <property type="match status" value="1"/>
</dbReference>
<dbReference type="InterPro" id="IPR037257">
    <property type="entry name" value="T2SS_E_N_sf"/>
</dbReference>
<evidence type="ECO:0000313" key="9">
    <source>
        <dbReference type="EMBL" id="PRY78403.1"/>
    </source>
</evidence>
<dbReference type="GO" id="GO:0016757">
    <property type="term" value="F:glycosyltransferase activity"/>
    <property type="evidence" value="ECO:0007669"/>
    <property type="project" value="UniProtKB-KW"/>
</dbReference>
<keyword evidence="5 7" id="KW-1133">Transmembrane helix</keyword>
<sequence length="637" mass="70938">MSRVQNEFLRDSARIRSGAIQTFLPKELIFHGFLSAQLASEAENIAQLRGLRLADVLTSRFGISQYSIALAQSTQYKTQIVDPVTEPPDTTLIREFGATKCLQTGIIPWRKIGGYTIILSARPDEFAVHIAQLSAQYGPIRMAITTDDQLGRAIAHECKDDLVANAETKTPVQDSCRDWNPKHAFFVGITAFLGFLLAFVFSPVALLGILVAWAILTLIMTTALKIAAAIIGWQSAKPNPNNVTPARLPVITMLVPLYNETAIAEHLLARLTALNYPRELLEVCLVLEADDLTTRATLGRTTLPQGIRPIIVPKGAIKTKPRALNYALDFARGSIIGVWDAEDAPAPDQLHKVADEFANAAPDVVCLQGKLDYYNASANWLTRCFTIEYASWFRVILPGLQRLGLAVPLGGTTLFFKRDALHELGGWDAHNVTEDADLGIRLARHGYRTALIDTVTEEEANGRAWPWVKQRSRWLKGYAITYGVHMRDPIQLWRDLGAWRFFGVQLLFLGTLSQFVLAPLLWTFWLPVLGVAHPLSLIMQPWAFWMLSGLFIISELIGWIVTYIALGKANKSWLFKWAFTLSLYFPLGALAAYKGIYELVTKPFYWDKTAHGLLLPQSWKSRATPQPQPLGHPTADG</sequence>
<feature type="transmembrane region" description="Helical" evidence="7">
    <location>
        <begin position="184"/>
        <end position="204"/>
    </location>
</feature>
<keyword evidence="10" id="KW-1185">Reference proteome</keyword>
<dbReference type="EMBL" id="PVTP01000004">
    <property type="protein sequence ID" value="PRY78403.1"/>
    <property type="molecule type" value="Genomic_DNA"/>
</dbReference>
<evidence type="ECO:0000256" key="1">
    <source>
        <dbReference type="ARBA" id="ARBA00004141"/>
    </source>
</evidence>
<evidence type="ECO:0000256" key="4">
    <source>
        <dbReference type="ARBA" id="ARBA00022692"/>
    </source>
</evidence>
<organism evidence="9 10">
    <name type="scientific">Yoonia maritima</name>
    <dbReference type="NCBI Taxonomy" id="1435347"/>
    <lineage>
        <taxon>Bacteria</taxon>
        <taxon>Pseudomonadati</taxon>
        <taxon>Pseudomonadota</taxon>
        <taxon>Alphaproteobacteria</taxon>
        <taxon>Rhodobacterales</taxon>
        <taxon>Paracoccaceae</taxon>
        <taxon>Yoonia</taxon>
    </lineage>
</organism>
<evidence type="ECO:0000259" key="8">
    <source>
        <dbReference type="Pfam" id="PF13632"/>
    </source>
</evidence>
<dbReference type="RefSeq" id="WP_106356895.1">
    <property type="nucleotide sequence ID" value="NZ_PVTP01000004.1"/>
</dbReference>
<protein>
    <submittedName>
        <fullName evidence="9">Cellulose synthase/poly-beta-1,6-N-acetylglucosamine synthase-like glycosyltransferase</fullName>
    </submittedName>
</protein>
<dbReference type="PANTHER" id="PTHR43867:SF2">
    <property type="entry name" value="CELLULOSE SYNTHASE CATALYTIC SUBUNIT A [UDP-FORMING]"/>
    <property type="match status" value="1"/>
</dbReference>
<evidence type="ECO:0000313" key="10">
    <source>
        <dbReference type="Proteomes" id="UP000238007"/>
    </source>
</evidence>
<feature type="transmembrane region" description="Helical" evidence="7">
    <location>
        <begin position="501"/>
        <end position="522"/>
    </location>
</feature>
<keyword evidence="3 9" id="KW-0808">Transferase</keyword>
<feature type="transmembrane region" description="Helical" evidence="7">
    <location>
        <begin position="210"/>
        <end position="233"/>
    </location>
</feature>
<keyword evidence="2" id="KW-0328">Glycosyltransferase</keyword>
<name>A0A2T0W0T7_9RHOB</name>
<dbReference type="SUPFAM" id="SSF160246">
    <property type="entry name" value="EspE N-terminal domain-like"/>
    <property type="match status" value="1"/>
</dbReference>
<feature type="transmembrane region" description="Helical" evidence="7">
    <location>
        <begin position="573"/>
        <end position="593"/>
    </location>
</feature>
<evidence type="ECO:0000256" key="6">
    <source>
        <dbReference type="ARBA" id="ARBA00023136"/>
    </source>
</evidence>
<dbReference type="InterPro" id="IPR029044">
    <property type="entry name" value="Nucleotide-diphossugar_trans"/>
</dbReference>
<dbReference type="Pfam" id="PF13632">
    <property type="entry name" value="Glyco_trans_2_3"/>
    <property type="match status" value="1"/>
</dbReference>
<feature type="transmembrane region" description="Helical" evidence="7">
    <location>
        <begin position="542"/>
        <end position="566"/>
    </location>
</feature>
<dbReference type="GO" id="GO:0016020">
    <property type="term" value="C:membrane"/>
    <property type="evidence" value="ECO:0007669"/>
    <property type="project" value="UniProtKB-SubCell"/>
</dbReference>
<accession>A0A2T0W0T7</accession>
<dbReference type="CDD" id="cd06427">
    <property type="entry name" value="CESA_like_2"/>
    <property type="match status" value="1"/>
</dbReference>
<reference evidence="9 10" key="1">
    <citation type="submission" date="2018-03" db="EMBL/GenBank/DDBJ databases">
        <title>Genomic Encyclopedia of Archaeal and Bacterial Type Strains, Phase II (KMG-II): from individual species to whole genera.</title>
        <authorList>
            <person name="Goeker M."/>
        </authorList>
    </citation>
    <scope>NUCLEOTIDE SEQUENCE [LARGE SCALE GENOMIC DNA]</scope>
    <source>
        <strain evidence="9 10">DSM 101533</strain>
    </source>
</reference>
<dbReference type="InterPro" id="IPR050321">
    <property type="entry name" value="Glycosyltr_2/OpgH_subfam"/>
</dbReference>
<dbReference type="SUPFAM" id="SSF53448">
    <property type="entry name" value="Nucleotide-diphospho-sugar transferases"/>
    <property type="match status" value="1"/>
</dbReference>
<feature type="domain" description="Glycosyltransferase 2-like" evidence="8">
    <location>
        <begin position="336"/>
        <end position="546"/>
    </location>
</feature>